<keyword evidence="3" id="KW-1185">Reference proteome</keyword>
<gene>
    <name evidence="2" type="ORF">B0J15DRAFT_122215</name>
</gene>
<proteinExistence type="predicted"/>
<feature type="region of interest" description="Disordered" evidence="1">
    <location>
        <begin position="1"/>
        <end position="39"/>
    </location>
</feature>
<name>A0A9P9L569_FUSSL</name>
<dbReference type="Proteomes" id="UP000736672">
    <property type="component" value="Unassembled WGS sequence"/>
</dbReference>
<accession>A0A9P9L569</accession>
<organism evidence="2 3">
    <name type="scientific">Fusarium solani</name>
    <name type="common">Filamentous fungus</name>
    <dbReference type="NCBI Taxonomy" id="169388"/>
    <lineage>
        <taxon>Eukaryota</taxon>
        <taxon>Fungi</taxon>
        <taxon>Dikarya</taxon>
        <taxon>Ascomycota</taxon>
        <taxon>Pezizomycotina</taxon>
        <taxon>Sordariomycetes</taxon>
        <taxon>Hypocreomycetidae</taxon>
        <taxon>Hypocreales</taxon>
        <taxon>Nectriaceae</taxon>
        <taxon>Fusarium</taxon>
        <taxon>Fusarium solani species complex</taxon>
    </lineage>
</organism>
<feature type="compositionally biased region" description="Basic and acidic residues" evidence="1">
    <location>
        <begin position="26"/>
        <end position="36"/>
    </location>
</feature>
<reference evidence="2" key="1">
    <citation type="journal article" date="2021" name="Nat. Commun.">
        <title>Genetic determinants of endophytism in the Arabidopsis root mycobiome.</title>
        <authorList>
            <person name="Mesny F."/>
            <person name="Miyauchi S."/>
            <person name="Thiergart T."/>
            <person name="Pickel B."/>
            <person name="Atanasova L."/>
            <person name="Karlsson M."/>
            <person name="Huettel B."/>
            <person name="Barry K.W."/>
            <person name="Haridas S."/>
            <person name="Chen C."/>
            <person name="Bauer D."/>
            <person name="Andreopoulos W."/>
            <person name="Pangilinan J."/>
            <person name="LaButti K."/>
            <person name="Riley R."/>
            <person name="Lipzen A."/>
            <person name="Clum A."/>
            <person name="Drula E."/>
            <person name="Henrissat B."/>
            <person name="Kohler A."/>
            <person name="Grigoriev I.V."/>
            <person name="Martin F.M."/>
            <person name="Hacquard S."/>
        </authorList>
    </citation>
    <scope>NUCLEOTIDE SEQUENCE</scope>
    <source>
        <strain evidence="2">FSSC 5 MPI-SDFR-AT-0091</strain>
    </source>
</reference>
<comment type="caution">
    <text evidence="2">The sequence shown here is derived from an EMBL/GenBank/DDBJ whole genome shotgun (WGS) entry which is preliminary data.</text>
</comment>
<sequence length="205" mass="22793">MRPLPSRDNQRSIPVPGWRRPSNICKKQEIDEDRQKTTKGARSSQACVRACASSAHVVIEGQRKRACRKIEEPQDSISSHQHTSQRHRASTGLCLASRLSTTPVRSDLGYGCCGLVLLPRLVSFNPPFLRDWIKDSTTMPLSSRQSYLLSPSRTFEMGGVSMCNDPATRGQLPLLSERLCLSISTLVRPCRLPQARNGDMPPRPG</sequence>
<dbReference type="EMBL" id="JAGTJS010000002">
    <property type="protein sequence ID" value="KAH7274158.1"/>
    <property type="molecule type" value="Genomic_DNA"/>
</dbReference>
<dbReference type="AlphaFoldDB" id="A0A9P9L569"/>
<evidence type="ECO:0000256" key="1">
    <source>
        <dbReference type="SAM" id="MobiDB-lite"/>
    </source>
</evidence>
<evidence type="ECO:0000313" key="2">
    <source>
        <dbReference type="EMBL" id="KAH7274158.1"/>
    </source>
</evidence>
<evidence type="ECO:0000313" key="3">
    <source>
        <dbReference type="Proteomes" id="UP000736672"/>
    </source>
</evidence>
<protein>
    <submittedName>
        <fullName evidence="2">Uncharacterized protein</fullName>
    </submittedName>
</protein>